<dbReference type="Proteomes" id="UP000186303">
    <property type="component" value="Chromosome 4"/>
</dbReference>
<feature type="region of interest" description="Disordered" evidence="1">
    <location>
        <begin position="1"/>
        <end position="20"/>
    </location>
</feature>
<sequence length="925" mass="100635">MNPVTYPSNEWHNPALPVEEPGKKLHVGSTGLLSNSTHFEQNNNRQTYMSLNPQIPTNGISVNAAPIPPSLPQSDLTVGLGMTTAINVSPGANAASIIRSPDHTARHFPAMDLHQTTRLNLPHTDVLAPVNHELTTVEPSSLQNMFGGNALTDPSSALPEIGSIVDEMARVAADASVHFHGGQYDKSSDKVESLKKMIRRIGDIGIMSMNYAANHQSQPGASSGASITSQSLSPEHEKQLFNASLFSTAADGYEPRKRRIIANEASEVPMKALRSQSMSTRARSRSDLSELAHHLSHIEKKWTVSSLLSPTFQSSQFDFQLNPASCQGQTATQPSSFPFSDTANTQPVLASTQPENIMPTVPEQAPMVASAVSQPATPTSGAPTAKPMNVLGPVNEGPSKANLLPASSMALNLALDQPSSDAWQIENNSQVLNSTPLTNNDAFDTSNSNLLDSTDDGWENLTMMDRSAGGTSELSPELRVIYDKVFHDYLNSLCSNLEAKDERGELIHQTLMPKKMARLDESPDFRPFKFRIQAFTKAFQTELQRHGLSEDDASMRRIKPYLWTHAYISRFNEDGKKAKSKGNHIWNVEARRLPGGGWEFFAFTPKITAATSKVAYVGERWSWNLRIWDPQGSNGNIKVVYSANTMPQWLHWEEDEKVLAGIPCNPSESGEVSVTALYVQFGQLHRLEHSFFLQVLPSKVETQSIGESPSKTSEAPPTQHTAGVYASQPAQAPVLAMEMNGTHPEMQKHEVVEPSHAPDVLSSIPFPFTPPLYMDKVHRPFHFDPSLLGGQPAPTAGPAFSGSASGPQTAVFVNNTSSQSVAPSIPNSAGVHTSPTAPVTISASNDSRMSTTPHVMHEHEPSAVLQLWNSIERRQQQQASSLMLLMPQRPQAFSLSEHPGQGTPMSNMPSDMSATLPQLSPNPPS</sequence>
<feature type="compositionally biased region" description="Polar residues" evidence="1">
    <location>
        <begin position="1"/>
        <end position="11"/>
    </location>
</feature>
<dbReference type="VEuPathDB" id="FungiDB:MSYG_2845"/>
<dbReference type="InterPro" id="IPR015919">
    <property type="entry name" value="Cadherin-like_sf"/>
</dbReference>
<organism evidence="2 3">
    <name type="scientific">Malassezia sympodialis (strain ATCC 42132)</name>
    <name type="common">Atopic eczema-associated yeast</name>
    <dbReference type="NCBI Taxonomy" id="1230383"/>
    <lineage>
        <taxon>Eukaryota</taxon>
        <taxon>Fungi</taxon>
        <taxon>Dikarya</taxon>
        <taxon>Basidiomycota</taxon>
        <taxon>Ustilaginomycotina</taxon>
        <taxon>Malasseziomycetes</taxon>
        <taxon>Malasseziales</taxon>
        <taxon>Malasseziaceae</taxon>
        <taxon>Malassezia</taxon>
    </lineage>
</organism>
<feature type="region of interest" description="Disordered" evidence="1">
    <location>
        <begin position="817"/>
        <end position="858"/>
    </location>
</feature>
<reference evidence="3" key="1">
    <citation type="journal article" date="2017" name="Nucleic Acids Res.">
        <title>Proteogenomics produces comprehensive and highly accurate protein-coding gene annotation in a complete genome assembly of Malassezia sympodialis.</title>
        <authorList>
            <person name="Zhu Y."/>
            <person name="Engstroem P.G."/>
            <person name="Tellgren-Roth C."/>
            <person name="Baudo C.D."/>
            <person name="Kennell J.C."/>
            <person name="Sun S."/>
            <person name="Billmyre R.B."/>
            <person name="Schroeder M.S."/>
            <person name="Andersson A."/>
            <person name="Holm T."/>
            <person name="Sigurgeirsson B."/>
            <person name="Wu G."/>
            <person name="Sankaranarayanan S.R."/>
            <person name="Siddharthan R."/>
            <person name="Sanyal K."/>
            <person name="Lundeberg J."/>
            <person name="Nystedt B."/>
            <person name="Boekhout T."/>
            <person name="Dawson T.L. Jr."/>
            <person name="Heitman J."/>
            <person name="Scheynius A."/>
            <person name="Lehtioe J."/>
        </authorList>
    </citation>
    <scope>NUCLEOTIDE SEQUENCE [LARGE SCALE GENOMIC DNA]</scope>
    <source>
        <strain evidence="3">ATCC 42132</strain>
    </source>
</reference>
<dbReference type="STRING" id="1230383.A0A1M8A7W5"/>
<keyword evidence="3" id="KW-1185">Reference proteome</keyword>
<feature type="region of interest" description="Disordered" evidence="1">
    <location>
        <begin position="893"/>
        <end position="925"/>
    </location>
</feature>
<feature type="compositionally biased region" description="Polar residues" evidence="1">
    <location>
        <begin position="903"/>
        <end position="919"/>
    </location>
</feature>
<dbReference type="GO" id="GO:0005509">
    <property type="term" value="F:calcium ion binding"/>
    <property type="evidence" value="ECO:0007669"/>
    <property type="project" value="InterPro"/>
</dbReference>
<dbReference type="GO" id="GO:0016020">
    <property type="term" value="C:membrane"/>
    <property type="evidence" value="ECO:0007669"/>
    <property type="project" value="InterPro"/>
</dbReference>
<dbReference type="AlphaFoldDB" id="A0A1M8A7W5"/>
<proteinExistence type="predicted"/>
<dbReference type="SUPFAM" id="SSF49313">
    <property type="entry name" value="Cadherin-like"/>
    <property type="match status" value="1"/>
</dbReference>
<dbReference type="EMBL" id="LT671824">
    <property type="protein sequence ID" value="SHO78499.1"/>
    <property type="molecule type" value="Genomic_DNA"/>
</dbReference>
<feature type="compositionally biased region" description="Polar residues" evidence="1">
    <location>
        <begin position="817"/>
        <end position="853"/>
    </location>
</feature>
<evidence type="ECO:0000313" key="2">
    <source>
        <dbReference type="EMBL" id="SHO78499.1"/>
    </source>
</evidence>
<evidence type="ECO:0000256" key="1">
    <source>
        <dbReference type="SAM" id="MobiDB-lite"/>
    </source>
</evidence>
<protein>
    <submittedName>
        <fullName evidence="2">Uncharacterized protein</fullName>
    </submittedName>
</protein>
<name>A0A1M8A7W5_MALS4</name>
<dbReference type="OMA" id="EHPGQGT"/>
<dbReference type="OrthoDB" id="5593376at2759"/>
<accession>A0A1M8A7W5</accession>
<gene>
    <name evidence="2" type="ORF">MSYG_2845</name>
</gene>
<evidence type="ECO:0000313" key="3">
    <source>
        <dbReference type="Proteomes" id="UP000186303"/>
    </source>
</evidence>